<name>A0A0G0MVZ6_9BACT</name>
<sequence length="75" mass="8560">MKRGEFQNDLRRNLMGLDLSSIKLTDLERRRTEMLMEGMDIKSIAKEEGVSGSSVRGTLCFVDVKVYLHLNTLGR</sequence>
<gene>
    <name evidence="1" type="ORF">US90_C0019G0014</name>
</gene>
<evidence type="ECO:0000313" key="2">
    <source>
        <dbReference type="Proteomes" id="UP000034406"/>
    </source>
</evidence>
<proteinExistence type="predicted"/>
<organism evidence="1 2">
    <name type="scientific">Candidatus Shapirobacteria bacterium GW2011_GWE2_38_30</name>
    <dbReference type="NCBI Taxonomy" id="1618490"/>
    <lineage>
        <taxon>Bacteria</taxon>
        <taxon>Candidatus Shapironibacteriota</taxon>
    </lineage>
</organism>
<evidence type="ECO:0000313" key="1">
    <source>
        <dbReference type="EMBL" id="KKQ69091.1"/>
    </source>
</evidence>
<dbReference type="EMBL" id="LBUT01000019">
    <property type="protein sequence ID" value="KKQ69091.1"/>
    <property type="molecule type" value="Genomic_DNA"/>
</dbReference>
<protein>
    <recommendedName>
        <fullName evidence="3">HTH luxR-type domain-containing protein</fullName>
    </recommendedName>
</protein>
<dbReference type="Proteomes" id="UP000034406">
    <property type="component" value="Unassembled WGS sequence"/>
</dbReference>
<reference evidence="1 2" key="1">
    <citation type="journal article" date="2015" name="Nature">
        <title>rRNA introns, odd ribosomes, and small enigmatic genomes across a large radiation of phyla.</title>
        <authorList>
            <person name="Brown C.T."/>
            <person name="Hug L.A."/>
            <person name="Thomas B.C."/>
            <person name="Sharon I."/>
            <person name="Castelle C.J."/>
            <person name="Singh A."/>
            <person name="Wilkins M.J."/>
            <person name="Williams K.H."/>
            <person name="Banfield J.F."/>
        </authorList>
    </citation>
    <scope>NUCLEOTIDE SEQUENCE [LARGE SCALE GENOMIC DNA]</scope>
</reference>
<accession>A0A0G0MVZ6</accession>
<dbReference type="STRING" id="1618490.US90_C0019G0014"/>
<dbReference type="AlphaFoldDB" id="A0A0G0MVZ6"/>
<comment type="caution">
    <text evidence="1">The sequence shown here is derived from an EMBL/GenBank/DDBJ whole genome shotgun (WGS) entry which is preliminary data.</text>
</comment>
<evidence type="ECO:0008006" key="3">
    <source>
        <dbReference type="Google" id="ProtNLM"/>
    </source>
</evidence>